<evidence type="ECO:0008006" key="4">
    <source>
        <dbReference type="Google" id="ProtNLM"/>
    </source>
</evidence>
<keyword evidence="1" id="KW-1133">Transmembrane helix</keyword>
<keyword evidence="1" id="KW-0472">Membrane</keyword>
<keyword evidence="1" id="KW-0812">Transmembrane</keyword>
<gene>
    <name evidence="2" type="ORF">QQ020_22545</name>
</gene>
<keyword evidence="3" id="KW-1185">Reference proteome</keyword>
<sequence>MKTVKHWIVIIGVICLFSSCQERNILTETVVHPDGSLDRVITLEDFSKSAINRNRFGISPKSGWEIELDSIKSKNDSSKLGKKKKLVIRFRKHFSSAQESNEELNTSVDTLFTIKSTFEKRFRWFYTYLYYSDTYGAIDRFKYVSQEDYFTQEDYAFIDRLPAEGKEISKADKLFDEYLHDKIGDEYAVHGIFEEQYHILTSLMESYKLESRWFDTLSKHKESLLDLAKMDDVDDDIVLIVADRLGIPLPYPQAKKDYELLNKDYERRINFMTGFISFTHSTNMPWQVIRTNADSVSGSNLFWRPPVIKYMLKDYEMYAESRKINYWAVAVSILVVMLTIFLIVKKGRRV</sequence>
<dbReference type="Proteomes" id="UP001172083">
    <property type="component" value="Unassembled WGS sequence"/>
</dbReference>
<evidence type="ECO:0000313" key="3">
    <source>
        <dbReference type="Proteomes" id="UP001172083"/>
    </source>
</evidence>
<organism evidence="2 3">
    <name type="scientific">Agaribacillus aureus</name>
    <dbReference type="NCBI Taxonomy" id="3051825"/>
    <lineage>
        <taxon>Bacteria</taxon>
        <taxon>Pseudomonadati</taxon>
        <taxon>Bacteroidota</taxon>
        <taxon>Cytophagia</taxon>
        <taxon>Cytophagales</taxon>
        <taxon>Splendidivirgaceae</taxon>
        <taxon>Agaribacillus</taxon>
    </lineage>
</organism>
<dbReference type="PROSITE" id="PS51257">
    <property type="entry name" value="PROKAR_LIPOPROTEIN"/>
    <property type="match status" value="1"/>
</dbReference>
<evidence type="ECO:0000256" key="1">
    <source>
        <dbReference type="SAM" id="Phobius"/>
    </source>
</evidence>
<protein>
    <recommendedName>
        <fullName evidence="4">Lipoprotein</fullName>
    </recommendedName>
</protein>
<comment type="caution">
    <text evidence="2">The sequence shown here is derived from an EMBL/GenBank/DDBJ whole genome shotgun (WGS) entry which is preliminary data.</text>
</comment>
<accession>A0ABT8LD31</accession>
<feature type="transmembrane region" description="Helical" evidence="1">
    <location>
        <begin position="324"/>
        <end position="344"/>
    </location>
</feature>
<dbReference type="RefSeq" id="WP_346760215.1">
    <property type="nucleotide sequence ID" value="NZ_JAUJEB010000005.1"/>
</dbReference>
<dbReference type="EMBL" id="JAUJEB010000005">
    <property type="protein sequence ID" value="MDN5214877.1"/>
    <property type="molecule type" value="Genomic_DNA"/>
</dbReference>
<reference evidence="2" key="1">
    <citation type="submission" date="2023-06" db="EMBL/GenBank/DDBJ databases">
        <title>Genomic of Agaribacillus aureum.</title>
        <authorList>
            <person name="Wang G."/>
        </authorList>
    </citation>
    <scope>NUCLEOTIDE SEQUENCE</scope>
    <source>
        <strain evidence="2">BMA12</strain>
    </source>
</reference>
<proteinExistence type="predicted"/>
<name>A0ABT8LD31_9BACT</name>
<evidence type="ECO:0000313" key="2">
    <source>
        <dbReference type="EMBL" id="MDN5214877.1"/>
    </source>
</evidence>